<dbReference type="Proteomes" id="UP000250197">
    <property type="component" value="Chromosome"/>
</dbReference>
<reference evidence="8 9" key="1">
    <citation type="submission" date="2017-05" db="EMBL/GenBank/DDBJ databases">
        <title>Complete genome sequence of Corynebacterium striatum KC-Na-1 isolated from Neophocaena asiaeorientalis in Korea.</title>
        <authorList>
            <person name="Kim J.H."/>
            <person name="Lee K."/>
        </authorList>
    </citation>
    <scope>NUCLEOTIDE SEQUENCE [LARGE SCALE GENOMIC DNA]</scope>
    <source>
        <strain evidence="8 9">KC-Na-01</strain>
    </source>
</reference>
<feature type="domain" description="DUF3817" evidence="7">
    <location>
        <begin position="17"/>
        <end position="104"/>
    </location>
</feature>
<keyword evidence="3 6" id="KW-0812">Transmembrane</keyword>
<dbReference type="AlphaFoldDB" id="A0A2Z2IWQ0"/>
<evidence type="ECO:0000256" key="1">
    <source>
        <dbReference type="ARBA" id="ARBA00004651"/>
    </source>
</evidence>
<evidence type="ECO:0000256" key="2">
    <source>
        <dbReference type="ARBA" id="ARBA00022475"/>
    </source>
</evidence>
<evidence type="ECO:0000256" key="5">
    <source>
        <dbReference type="ARBA" id="ARBA00023136"/>
    </source>
</evidence>
<dbReference type="EMBL" id="CP021252">
    <property type="protein sequence ID" value="ART20650.1"/>
    <property type="molecule type" value="Genomic_DNA"/>
</dbReference>
<evidence type="ECO:0000313" key="8">
    <source>
        <dbReference type="EMBL" id="ART20650.1"/>
    </source>
</evidence>
<evidence type="ECO:0000256" key="6">
    <source>
        <dbReference type="SAM" id="Phobius"/>
    </source>
</evidence>
<keyword evidence="4 6" id="KW-1133">Transmembrane helix</keyword>
<dbReference type="PANTHER" id="PTHR40077">
    <property type="entry name" value="MEMBRANE PROTEIN-RELATED"/>
    <property type="match status" value="1"/>
</dbReference>
<feature type="transmembrane region" description="Helical" evidence="6">
    <location>
        <begin position="78"/>
        <end position="99"/>
    </location>
</feature>
<comment type="subcellular location">
    <subcellularLocation>
        <location evidence="1">Cell membrane</location>
        <topology evidence="1">Multi-pass membrane protein</topology>
    </subcellularLocation>
</comment>
<evidence type="ECO:0000256" key="3">
    <source>
        <dbReference type="ARBA" id="ARBA00022692"/>
    </source>
</evidence>
<dbReference type="GO" id="GO:0005886">
    <property type="term" value="C:plasma membrane"/>
    <property type="evidence" value="ECO:0007669"/>
    <property type="project" value="UniProtKB-SubCell"/>
</dbReference>
<dbReference type="InterPro" id="IPR023845">
    <property type="entry name" value="DUF3817_TM"/>
</dbReference>
<proteinExistence type="predicted"/>
<dbReference type="RefSeq" id="WP_086890804.1">
    <property type="nucleotide sequence ID" value="NZ_CP021252.1"/>
</dbReference>
<evidence type="ECO:0000313" key="9">
    <source>
        <dbReference type="Proteomes" id="UP000250197"/>
    </source>
</evidence>
<dbReference type="NCBIfam" id="TIGR03954">
    <property type="entry name" value="integ_memb_HG"/>
    <property type="match status" value="1"/>
</dbReference>
<accession>A0A2Z2IWQ0</accession>
<dbReference type="Pfam" id="PF12823">
    <property type="entry name" value="DUF3817"/>
    <property type="match status" value="1"/>
</dbReference>
<feature type="transmembrane region" description="Helical" evidence="6">
    <location>
        <begin position="52"/>
        <end position="72"/>
    </location>
</feature>
<sequence length="116" mass="13200">MTNQVHPDRQARIRGPLKFFSIAATVTGIFLLILVARMILQYIVGVEIPHWATYIAQAHGLAYMIYLISILVLGPRALWPAGKLITTALAGVVPFLSFWMEHKRRLEVTEQFQLNR</sequence>
<organism evidence="8 9">
    <name type="scientific">Corynebacterium striatum</name>
    <dbReference type="NCBI Taxonomy" id="43770"/>
    <lineage>
        <taxon>Bacteria</taxon>
        <taxon>Bacillati</taxon>
        <taxon>Actinomycetota</taxon>
        <taxon>Actinomycetes</taxon>
        <taxon>Mycobacteriales</taxon>
        <taxon>Corynebacteriaceae</taxon>
        <taxon>Corynebacterium</taxon>
    </lineage>
</organism>
<feature type="transmembrane region" description="Helical" evidence="6">
    <location>
        <begin position="20"/>
        <end position="40"/>
    </location>
</feature>
<keyword evidence="2" id="KW-1003">Cell membrane</keyword>
<gene>
    <name evidence="8" type="ORF">CBE89_03425</name>
</gene>
<dbReference type="PANTHER" id="PTHR40077:SF2">
    <property type="entry name" value="MEMBRANE PROTEIN"/>
    <property type="match status" value="1"/>
</dbReference>
<dbReference type="KEGG" id="cstr:CBE89_03425"/>
<evidence type="ECO:0000256" key="4">
    <source>
        <dbReference type="ARBA" id="ARBA00022989"/>
    </source>
</evidence>
<protein>
    <recommendedName>
        <fullName evidence="7">DUF3817 domain-containing protein</fullName>
    </recommendedName>
</protein>
<name>A0A2Z2IWQ0_CORST</name>
<evidence type="ECO:0000259" key="7">
    <source>
        <dbReference type="Pfam" id="PF12823"/>
    </source>
</evidence>
<keyword evidence="5 6" id="KW-0472">Membrane</keyword>